<dbReference type="SUPFAM" id="SSF47986">
    <property type="entry name" value="DEATH domain"/>
    <property type="match status" value="1"/>
</dbReference>
<keyword evidence="5" id="KW-0472">Membrane</keyword>
<dbReference type="AlphaFoldDB" id="A0A816GLC9"/>
<comment type="caution">
    <text evidence="7">The sequence shown here is derived from an EMBL/GenBank/DDBJ whole genome shotgun (WGS) entry which is preliminary data.</text>
</comment>
<dbReference type="Proteomes" id="UP000663828">
    <property type="component" value="Unassembled WGS sequence"/>
</dbReference>
<dbReference type="GO" id="GO:0050479">
    <property type="term" value="F:glyceryl-ether monooxygenase activity"/>
    <property type="evidence" value="ECO:0007669"/>
    <property type="project" value="TreeGrafter"/>
</dbReference>
<dbReference type="PANTHER" id="PTHR21624:SF1">
    <property type="entry name" value="ALKYLGLYCEROL MONOOXYGENASE"/>
    <property type="match status" value="1"/>
</dbReference>
<evidence type="ECO:0000256" key="2">
    <source>
        <dbReference type="ARBA" id="ARBA00022692"/>
    </source>
</evidence>
<evidence type="ECO:0000256" key="3">
    <source>
        <dbReference type="ARBA" id="ARBA00022989"/>
    </source>
</evidence>
<keyword evidence="4" id="KW-0560">Oxidoreductase</keyword>
<organism evidence="7 8">
    <name type="scientific">Adineta ricciae</name>
    <name type="common">Rotifer</name>
    <dbReference type="NCBI Taxonomy" id="249248"/>
    <lineage>
        <taxon>Eukaryota</taxon>
        <taxon>Metazoa</taxon>
        <taxon>Spiralia</taxon>
        <taxon>Gnathifera</taxon>
        <taxon>Rotifera</taxon>
        <taxon>Eurotatoria</taxon>
        <taxon>Bdelloidea</taxon>
        <taxon>Adinetida</taxon>
        <taxon>Adinetidae</taxon>
        <taxon>Adineta</taxon>
    </lineage>
</organism>
<dbReference type="GO" id="GO:0016020">
    <property type="term" value="C:membrane"/>
    <property type="evidence" value="ECO:0007669"/>
    <property type="project" value="GOC"/>
</dbReference>
<protein>
    <recommendedName>
        <fullName evidence="6">DED domain-containing protein</fullName>
    </recommendedName>
</protein>
<dbReference type="PANTHER" id="PTHR21624">
    <property type="entry name" value="STEROL DESATURASE-RELATED PROTEIN"/>
    <property type="match status" value="1"/>
</dbReference>
<feature type="domain" description="DED" evidence="6">
    <location>
        <begin position="99"/>
        <end position="179"/>
    </location>
</feature>
<evidence type="ECO:0000313" key="7">
    <source>
        <dbReference type="EMBL" id="CAF1676793.1"/>
    </source>
</evidence>
<evidence type="ECO:0000256" key="4">
    <source>
        <dbReference type="ARBA" id="ARBA00023002"/>
    </source>
</evidence>
<evidence type="ECO:0000256" key="1">
    <source>
        <dbReference type="ARBA" id="ARBA00004127"/>
    </source>
</evidence>
<evidence type="ECO:0000256" key="5">
    <source>
        <dbReference type="ARBA" id="ARBA00023136"/>
    </source>
</evidence>
<dbReference type="GO" id="GO:0006643">
    <property type="term" value="P:membrane lipid metabolic process"/>
    <property type="evidence" value="ECO:0007669"/>
    <property type="project" value="TreeGrafter"/>
</dbReference>
<keyword evidence="2" id="KW-0812">Transmembrane</keyword>
<dbReference type="InterPro" id="IPR001875">
    <property type="entry name" value="DED_dom"/>
</dbReference>
<dbReference type="InterPro" id="IPR051689">
    <property type="entry name" value="Sterol_desaturase/TMEM195"/>
</dbReference>
<reference evidence="7" key="1">
    <citation type="submission" date="2021-02" db="EMBL/GenBank/DDBJ databases">
        <authorList>
            <person name="Nowell W R."/>
        </authorList>
    </citation>
    <scope>NUCLEOTIDE SEQUENCE</scope>
</reference>
<accession>A0A816GLC9</accession>
<feature type="non-terminal residue" evidence="7">
    <location>
        <position position="1"/>
    </location>
</feature>
<dbReference type="GO" id="GO:0042981">
    <property type="term" value="P:regulation of apoptotic process"/>
    <property type="evidence" value="ECO:0007669"/>
    <property type="project" value="InterPro"/>
</dbReference>
<dbReference type="Gene3D" id="1.10.533.10">
    <property type="entry name" value="Death Domain, Fas"/>
    <property type="match status" value="1"/>
</dbReference>
<gene>
    <name evidence="7" type="ORF">XAT740_LOCUS59756</name>
</gene>
<proteinExistence type="predicted"/>
<dbReference type="GO" id="GO:0005783">
    <property type="term" value="C:endoplasmic reticulum"/>
    <property type="evidence" value="ECO:0007669"/>
    <property type="project" value="TreeGrafter"/>
</dbReference>
<dbReference type="EMBL" id="CAJNOR010014109">
    <property type="protein sequence ID" value="CAF1676793.1"/>
    <property type="molecule type" value="Genomic_DNA"/>
</dbReference>
<dbReference type="InterPro" id="IPR011029">
    <property type="entry name" value="DEATH-like_dom_sf"/>
</dbReference>
<keyword evidence="3" id="KW-1133">Transmembrane helix</keyword>
<evidence type="ECO:0000313" key="8">
    <source>
        <dbReference type="Proteomes" id="UP000663828"/>
    </source>
</evidence>
<comment type="subcellular location">
    <subcellularLocation>
        <location evidence="1">Endomembrane system</location>
        <topology evidence="1">Multi-pass membrane protein</topology>
    </subcellularLocation>
</comment>
<sequence>TFDPIETQFCHLKYMCQQFFKIEGWQNKLAVLWKGPGWQPGLSRLGSDDFPAISYPIQVYHPNVSIELGFYTFVHFMYALIQYSAVLQDSKPVMDQQFDFRALLVKLQDCLSDNDRRRLHFIVGDTIPRQLRDDPSLGGTLNLLETLFDQAKISEQDFNYLIQIFREIHCYEGVRRLQEYQLVKNGSRTVRTESTVSDVLSDNDTDRVVLNRI</sequence>
<name>A0A816GLC9_ADIRI</name>
<keyword evidence="8" id="KW-1185">Reference proteome</keyword>
<dbReference type="PROSITE" id="PS50168">
    <property type="entry name" value="DED"/>
    <property type="match status" value="1"/>
</dbReference>
<evidence type="ECO:0000259" key="6">
    <source>
        <dbReference type="PROSITE" id="PS50168"/>
    </source>
</evidence>